<dbReference type="InterPro" id="IPR050297">
    <property type="entry name" value="LipidA_mod_glycosyltrf_83"/>
</dbReference>
<feature type="transmembrane region" description="Helical" evidence="8">
    <location>
        <begin position="248"/>
        <end position="269"/>
    </location>
</feature>
<feature type="transmembrane region" description="Helical" evidence="8">
    <location>
        <begin position="408"/>
        <end position="429"/>
    </location>
</feature>
<evidence type="ECO:0000256" key="3">
    <source>
        <dbReference type="ARBA" id="ARBA00022676"/>
    </source>
</evidence>
<evidence type="ECO:0000256" key="1">
    <source>
        <dbReference type="ARBA" id="ARBA00004651"/>
    </source>
</evidence>
<feature type="transmembrane region" description="Helical" evidence="8">
    <location>
        <begin position="281"/>
        <end position="298"/>
    </location>
</feature>
<evidence type="ECO:0008006" key="11">
    <source>
        <dbReference type="Google" id="ProtNLM"/>
    </source>
</evidence>
<dbReference type="Proteomes" id="UP001501353">
    <property type="component" value="Unassembled WGS sequence"/>
</dbReference>
<evidence type="ECO:0000256" key="5">
    <source>
        <dbReference type="ARBA" id="ARBA00022692"/>
    </source>
</evidence>
<dbReference type="EMBL" id="BAAAZE010000001">
    <property type="protein sequence ID" value="GAA4011691.1"/>
    <property type="molecule type" value="Genomic_DNA"/>
</dbReference>
<keyword evidence="4" id="KW-0808">Transferase</keyword>
<comment type="caution">
    <text evidence="9">The sequence shown here is derived from an EMBL/GenBank/DDBJ whole genome shotgun (WGS) entry which is preliminary data.</text>
</comment>
<keyword evidence="5 8" id="KW-0812">Transmembrane</keyword>
<sequence>MAVFVFFGLTGHDPWKADEAYVFGVIHSMLDSGNWLVPTIAGEPFMEKPPLYYWVAGGFVHVLGGWMDEPDAARMASGFFMAITCWAVGSAAHNWWGRGTGRYAPLLLLGCLGVLTQTHMMMPDVPLLTGFALSAWGFSIMLSRSVIGGLLLGVGAGVSFLSKGILGPAVIGITALLLPICFSEWRTRSFFRGLAISLAAALPFVLIWPLALYARSPSLFMTWFWDNNFGRFFGFSAVHSGTEHVDGFWLQTLPWFTFPVFPLALLAVWHNRRVLLTHPGMQYGVIAATVISLVLATSESVRAIYALPLLVPLAILATPSVYLINRLPDLLWARGSQILFASLAGLIWLGWLIMMSTQAVPQWPRLLRVLPADFAPEFDAPTFGLAITLTIAAGFALRIFAKLPARGLTSWLTGLTLSWALLSTLWMPWLDYGKSYRTVFSEITWPTDTNCIASIGLGESERAMLDYIANRTTVRREIQPVASCNTLLLQGYTPTGNGAVDQSAWEPVWEGSRPGDSWQRFWLFRARSPVAMLPGQVVQVN</sequence>
<evidence type="ECO:0000256" key="8">
    <source>
        <dbReference type="SAM" id="Phobius"/>
    </source>
</evidence>
<feature type="transmembrane region" description="Helical" evidence="8">
    <location>
        <begin position="380"/>
        <end position="401"/>
    </location>
</feature>
<gene>
    <name evidence="9" type="ORF">GCM10022212_01170</name>
</gene>
<evidence type="ECO:0000256" key="2">
    <source>
        <dbReference type="ARBA" id="ARBA00022475"/>
    </source>
</evidence>
<keyword evidence="6 8" id="KW-1133">Transmembrane helix</keyword>
<feature type="transmembrane region" description="Helical" evidence="8">
    <location>
        <begin position="337"/>
        <end position="360"/>
    </location>
</feature>
<feature type="transmembrane region" description="Helical" evidence="8">
    <location>
        <begin position="133"/>
        <end position="158"/>
    </location>
</feature>
<dbReference type="RefSeq" id="WP_344761235.1">
    <property type="nucleotide sequence ID" value="NZ_BAAAZE010000001.1"/>
</dbReference>
<feature type="transmembrane region" description="Helical" evidence="8">
    <location>
        <begin position="164"/>
        <end position="182"/>
    </location>
</feature>
<protein>
    <recommendedName>
        <fullName evidence="11">Glycosyltransferase RgtA/B/C/D-like domain-containing protein</fullName>
    </recommendedName>
</protein>
<feature type="transmembrane region" description="Helical" evidence="8">
    <location>
        <begin position="194"/>
        <end position="214"/>
    </location>
</feature>
<feature type="transmembrane region" description="Helical" evidence="8">
    <location>
        <begin position="304"/>
        <end position="325"/>
    </location>
</feature>
<evidence type="ECO:0000313" key="9">
    <source>
        <dbReference type="EMBL" id="GAA4011691.1"/>
    </source>
</evidence>
<keyword evidence="3" id="KW-0328">Glycosyltransferase</keyword>
<dbReference type="PANTHER" id="PTHR33908">
    <property type="entry name" value="MANNOSYLTRANSFERASE YKCB-RELATED"/>
    <property type="match status" value="1"/>
</dbReference>
<accession>A0ABP7SH46</accession>
<keyword evidence="2" id="KW-1003">Cell membrane</keyword>
<feature type="transmembrane region" description="Helical" evidence="8">
    <location>
        <begin position="79"/>
        <end position="97"/>
    </location>
</feature>
<name>A0ABP7SH46_9BURK</name>
<proteinExistence type="predicted"/>
<keyword evidence="10" id="KW-1185">Reference proteome</keyword>
<evidence type="ECO:0000256" key="6">
    <source>
        <dbReference type="ARBA" id="ARBA00022989"/>
    </source>
</evidence>
<evidence type="ECO:0000256" key="7">
    <source>
        <dbReference type="ARBA" id="ARBA00023136"/>
    </source>
</evidence>
<organism evidence="9 10">
    <name type="scientific">Actimicrobium antarcticum</name>
    <dbReference type="NCBI Taxonomy" id="1051899"/>
    <lineage>
        <taxon>Bacteria</taxon>
        <taxon>Pseudomonadati</taxon>
        <taxon>Pseudomonadota</taxon>
        <taxon>Betaproteobacteria</taxon>
        <taxon>Burkholderiales</taxon>
        <taxon>Oxalobacteraceae</taxon>
        <taxon>Actimicrobium</taxon>
    </lineage>
</organism>
<reference evidence="10" key="1">
    <citation type="journal article" date="2019" name="Int. J. Syst. Evol. Microbiol.">
        <title>The Global Catalogue of Microorganisms (GCM) 10K type strain sequencing project: providing services to taxonomists for standard genome sequencing and annotation.</title>
        <authorList>
            <consortium name="The Broad Institute Genomics Platform"/>
            <consortium name="The Broad Institute Genome Sequencing Center for Infectious Disease"/>
            <person name="Wu L."/>
            <person name="Ma J."/>
        </authorList>
    </citation>
    <scope>NUCLEOTIDE SEQUENCE [LARGE SCALE GENOMIC DNA]</scope>
    <source>
        <strain evidence="10">JCM 16673</strain>
    </source>
</reference>
<dbReference type="PANTHER" id="PTHR33908:SF11">
    <property type="entry name" value="MEMBRANE PROTEIN"/>
    <property type="match status" value="1"/>
</dbReference>
<keyword evidence="7 8" id="KW-0472">Membrane</keyword>
<comment type="subcellular location">
    <subcellularLocation>
        <location evidence="1">Cell membrane</location>
        <topology evidence="1">Multi-pass membrane protein</topology>
    </subcellularLocation>
</comment>
<evidence type="ECO:0000256" key="4">
    <source>
        <dbReference type="ARBA" id="ARBA00022679"/>
    </source>
</evidence>
<evidence type="ECO:0000313" key="10">
    <source>
        <dbReference type="Proteomes" id="UP001501353"/>
    </source>
</evidence>